<proteinExistence type="predicted"/>
<dbReference type="InterPro" id="IPR028081">
    <property type="entry name" value="Leu-bd"/>
</dbReference>
<organism evidence="4 5">
    <name type="scientific">Haloplanus ruber</name>
    <dbReference type="NCBI Taxonomy" id="869892"/>
    <lineage>
        <taxon>Archaea</taxon>
        <taxon>Methanobacteriati</taxon>
        <taxon>Methanobacteriota</taxon>
        <taxon>Stenosarchaea group</taxon>
        <taxon>Halobacteria</taxon>
        <taxon>Halobacteriales</taxon>
        <taxon>Haloferacaceae</taxon>
        <taxon>Haloplanus</taxon>
    </lineage>
</organism>
<dbReference type="PANTHER" id="PTHR47628">
    <property type="match status" value="1"/>
</dbReference>
<feature type="region of interest" description="Disordered" evidence="2">
    <location>
        <begin position="1"/>
        <end position="24"/>
    </location>
</feature>
<accession>A0ABD6CWG9</accession>
<dbReference type="InterPro" id="IPR006311">
    <property type="entry name" value="TAT_signal"/>
</dbReference>
<dbReference type="SUPFAM" id="SSF53822">
    <property type="entry name" value="Periplasmic binding protein-like I"/>
    <property type="match status" value="1"/>
</dbReference>
<feature type="domain" description="Leucine-binding protein" evidence="3">
    <location>
        <begin position="55"/>
        <end position="391"/>
    </location>
</feature>
<keyword evidence="5" id="KW-1185">Reference proteome</keyword>
<protein>
    <submittedName>
        <fullName evidence="4">Substrate-binding protein</fullName>
    </submittedName>
</protein>
<keyword evidence="1" id="KW-0732">Signal</keyword>
<dbReference type="Proteomes" id="UP001597075">
    <property type="component" value="Unassembled WGS sequence"/>
</dbReference>
<evidence type="ECO:0000256" key="2">
    <source>
        <dbReference type="SAM" id="MobiDB-lite"/>
    </source>
</evidence>
<name>A0ABD6CWG9_9EURY</name>
<dbReference type="EMBL" id="JBHUDL010000004">
    <property type="protein sequence ID" value="MFD1632384.1"/>
    <property type="molecule type" value="Genomic_DNA"/>
</dbReference>
<gene>
    <name evidence="4" type="ORF">ACFSBJ_01285</name>
</gene>
<dbReference type="Pfam" id="PF13458">
    <property type="entry name" value="Peripla_BP_6"/>
    <property type="match status" value="1"/>
</dbReference>
<evidence type="ECO:0000313" key="5">
    <source>
        <dbReference type="Proteomes" id="UP001597075"/>
    </source>
</evidence>
<dbReference type="InterPro" id="IPR028082">
    <property type="entry name" value="Peripla_BP_I"/>
</dbReference>
<evidence type="ECO:0000256" key="1">
    <source>
        <dbReference type="ARBA" id="ARBA00022729"/>
    </source>
</evidence>
<dbReference type="PROSITE" id="PS51318">
    <property type="entry name" value="TAT"/>
    <property type="match status" value="1"/>
</dbReference>
<dbReference type="Gene3D" id="3.40.50.2300">
    <property type="match status" value="2"/>
</dbReference>
<dbReference type="AlphaFoldDB" id="A0ABD6CWG9"/>
<dbReference type="RefSeq" id="WP_256406319.1">
    <property type="nucleotide sequence ID" value="NZ_CP187151.1"/>
</dbReference>
<dbReference type="PANTHER" id="PTHR47628:SF1">
    <property type="entry name" value="ALIPHATIC AMIDASE EXPRESSION-REGULATING PROTEIN"/>
    <property type="match status" value="1"/>
</dbReference>
<comment type="caution">
    <text evidence="4">The sequence shown here is derived from an EMBL/GenBank/DDBJ whole genome shotgun (WGS) entry which is preliminary data.</text>
</comment>
<reference evidence="4 5" key="1">
    <citation type="journal article" date="2019" name="Int. J. Syst. Evol. Microbiol.">
        <title>The Global Catalogue of Microorganisms (GCM) 10K type strain sequencing project: providing services to taxonomists for standard genome sequencing and annotation.</title>
        <authorList>
            <consortium name="The Broad Institute Genomics Platform"/>
            <consortium name="The Broad Institute Genome Sequencing Center for Infectious Disease"/>
            <person name="Wu L."/>
            <person name="Ma J."/>
        </authorList>
    </citation>
    <scope>NUCLEOTIDE SEQUENCE [LARGE SCALE GENOMIC DNA]</scope>
    <source>
        <strain evidence="4 5">CGMCC 1.10594</strain>
    </source>
</reference>
<evidence type="ECO:0000313" key="4">
    <source>
        <dbReference type="EMBL" id="MFD1632384.1"/>
    </source>
</evidence>
<sequence length="419" mass="44673">MTAHSGSSSERSDETRATRSTNRRRFLRAAGGGIAATGLAGCLGGGGGGDGQGPFTIGANLALSQGWSPWGNTILNAAELAAQEINDSGGLGPDGREIEFVVEDNQVDPSTARTKAEQLIQQDNADILLGTISSSTRVAVSPVAAQNEIPLLYSVQYEGQVAEDYCNEWLFKTGGVPVQTVEPFVPWLVDEYGGQFYMLGSDYNWPHRINEVAKPILQDAGGEVVGEEYVQLGTTDFSSIIERVSQADPDVLFMTLTGPSPTAIQSQMTNQDVRGQWTDVGLAHGQGSLSGADPATVEGVITCHNYAETMQNDLNQTMIERYYGEFGDDVLVNYMTGPAYISIKLLEQAVEAAGDTSPAAIKEALPETGLDDSAVGTARFENDHQLTNDAVAKRMTAEKTHEVVETFDPVAPDDGCDPI</sequence>
<dbReference type="CDD" id="cd06331">
    <property type="entry name" value="PBP1_AmiC-like"/>
    <property type="match status" value="1"/>
</dbReference>
<evidence type="ECO:0000259" key="3">
    <source>
        <dbReference type="Pfam" id="PF13458"/>
    </source>
</evidence>